<protein>
    <submittedName>
        <fullName evidence="2">Uncharacterized protein</fullName>
    </submittedName>
</protein>
<feature type="compositionally biased region" description="Polar residues" evidence="1">
    <location>
        <begin position="132"/>
        <end position="151"/>
    </location>
</feature>
<feature type="region of interest" description="Disordered" evidence="1">
    <location>
        <begin position="106"/>
        <end position="184"/>
    </location>
</feature>
<gene>
    <name evidence="2" type="ORF">CDEB00056_LOCUS6671</name>
</gene>
<accession>A0A7S3Q0G3</accession>
<feature type="compositionally biased region" description="Low complexity" evidence="1">
    <location>
        <begin position="106"/>
        <end position="120"/>
    </location>
</feature>
<evidence type="ECO:0000256" key="1">
    <source>
        <dbReference type="SAM" id="MobiDB-lite"/>
    </source>
</evidence>
<feature type="compositionally biased region" description="Polar residues" evidence="1">
    <location>
        <begin position="292"/>
        <end position="308"/>
    </location>
</feature>
<feature type="compositionally biased region" description="Polar residues" evidence="1">
    <location>
        <begin position="165"/>
        <end position="175"/>
    </location>
</feature>
<sequence length="562" mass="62444">MRLKRDGNYHNINCPEVTIGELASPSNCTSKASLQLMVGISSPKAGDKKIKVTASSPSPSIWLKRRMKTKTLTPIIGTKGCNSYRSLSSEDTMKININAYFQEIASGSSGTNNSESTKTTVLEDDNHDDVQSKTSSRWGGSASNNKRQSASVVGVEGDSRDDTQSKTGATSSRSASKNERRLDESRLKIQIEKYRDNWRESEIKKRGNEYDHDRNNERRILNFVASSKENRASTNSFMKGINSVKMHEEYKLIEAEGQSISSPLAYSQQPITQYFMQQDSHTPKSKARTTRMPRSSSEPYARSDSSCTIPHVISNEKNPLLGSMKTSYISNEAKIPENDELGNKKMRNEAFSNYRKTTLAQKDGLQKGVLRTSSSRSIGRALPSVATNSTYPSTISESDCNSLMYKTTGVSSLTGLSGSSSGEQPPAILRVVKNGIPLGLASRPRTTASVREGTVVSALTEQSRDDTRRLQMMLEKVTQGAEERERAPLSRKWWEDESQHPSLMSPRGSPRKKDKDADFSFDELIDSVSDMIGNMCTSEFQLCSDDFDDFIGDEIDVRKQKR</sequence>
<dbReference type="EMBL" id="HBIO01008711">
    <property type="protein sequence ID" value="CAE0461830.1"/>
    <property type="molecule type" value="Transcribed_RNA"/>
</dbReference>
<organism evidence="2">
    <name type="scientific">Chaetoceros debilis</name>
    <dbReference type="NCBI Taxonomy" id="122233"/>
    <lineage>
        <taxon>Eukaryota</taxon>
        <taxon>Sar</taxon>
        <taxon>Stramenopiles</taxon>
        <taxon>Ochrophyta</taxon>
        <taxon>Bacillariophyta</taxon>
        <taxon>Coscinodiscophyceae</taxon>
        <taxon>Chaetocerotophycidae</taxon>
        <taxon>Chaetocerotales</taxon>
        <taxon>Chaetocerotaceae</taxon>
        <taxon>Chaetoceros</taxon>
    </lineage>
</organism>
<name>A0A7S3Q0G3_9STRA</name>
<feature type="region of interest" description="Disordered" evidence="1">
    <location>
        <begin position="278"/>
        <end position="309"/>
    </location>
</feature>
<reference evidence="2" key="1">
    <citation type="submission" date="2021-01" db="EMBL/GenBank/DDBJ databases">
        <authorList>
            <person name="Corre E."/>
            <person name="Pelletier E."/>
            <person name="Niang G."/>
            <person name="Scheremetjew M."/>
            <person name="Finn R."/>
            <person name="Kale V."/>
            <person name="Holt S."/>
            <person name="Cochrane G."/>
            <person name="Meng A."/>
            <person name="Brown T."/>
            <person name="Cohen L."/>
        </authorList>
    </citation>
    <scope>NUCLEOTIDE SEQUENCE</scope>
    <source>
        <strain evidence="2">MM31A-1</strain>
    </source>
</reference>
<evidence type="ECO:0000313" key="2">
    <source>
        <dbReference type="EMBL" id="CAE0461830.1"/>
    </source>
</evidence>
<feature type="compositionally biased region" description="Basic and acidic residues" evidence="1">
    <location>
        <begin position="481"/>
        <end position="499"/>
    </location>
</feature>
<feature type="region of interest" description="Disordered" evidence="1">
    <location>
        <begin position="476"/>
        <end position="518"/>
    </location>
</feature>
<proteinExistence type="predicted"/>
<dbReference type="AlphaFoldDB" id="A0A7S3Q0G3"/>